<keyword evidence="5 7" id="KW-0804">Transcription</keyword>
<dbReference type="InterPro" id="IPR055113">
    <property type="entry name" value="Med14_RM2"/>
</dbReference>
<evidence type="ECO:0000259" key="11">
    <source>
        <dbReference type="Pfam" id="PF22984"/>
    </source>
</evidence>
<keyword evidence="6 7" id="KW-0539">Nucleus</keyword>
<dbReference type="InterPro" id="IPR055122">
    <property type="entry name" value="Med14_N"/>
</dbReference>
<evidence type="ECO:0000313" key="14">
    <source>
        <dbReference type="WBParaSite" id="L893_g33306.t2"/>
    </source>
</evidence>
<protein>
    <recommendedName>
        <fullName evidence="7">Mediator of RNA polymerase II transcription subunit 14</fullName>
    </recommendedName>
    <alternativeName>
        <fullName evidence="7">Mediator complex subunit 14</fullName>
    </alternativeName>
</protein>
<dbReference type="Pfam" id="PF22984">
    <property type="entry name" value="RM6_Med14"/>
    <property type="match status" value="1"/>
</dbReference>
<evidence type="ECO:0000259" key="12">
    <source>
        <dbReference type="Pfam" id="PF25308"/>
    </source>
</evidence>
<evidence type="ECO:0000313" key="13">
    <source>
        <dbReference type="Proteomes" id="UP000095287"/>
    </source>
</evidence>
<feature type="domain" description="Rgr-1 C-terminal" evidence="12">
    <location>
        <begin position="1142"/>
        <end position="1305"/>
    </location>
</feature>
<dbReference type="InterPro" id="IPR055114">
    <property type="entry name" value="Med14_RM6"/>
</dbReference>
<name>A0A1I8A6C2_9BILA</name>
<keyword evidence="3 7" id="KW-0805">Transcription regulation</keyword>
<evidence type="ECO:0000259" key="9">
    <source>
        <dbReference type="Pfam" id="PF08638"/>
    </source>
</evidence>
<evidence type="ECO:0000256" key="3">
    <source>
        <dbReference type="ARBA" id="ARBA00023015"/>
    </source>
</evidence>
<keyword evidence="13" id="KW-1185">Reference proteome</keyword>
<dbReference type="Pfam" id="PF25308">
    <property type="entry name" value="Rgr-1_C"/>
    <property type="match status" value="1"/>
</dbReference>
<dbReference type="GO" id="GO:0070847">
    <property type="term" value="C:core mediator complex"/>
    <property type="evidence" value="ECO:0007669"/>
    <property type="project" value="TreeGrafter"/>
</dbReference>
<evidence type="ECO:0000259" key="10">
    <source>
        <dbReference type="Pfam" id="PF22981"/>
    </source>
</evidence>
<evidence type="ECO:0000256" key="5">
    <source>
        <dbReference type="ARBA" id="ARBA00023163"/>
    </source>
</evidence>
<evidence type="ECO:0000256" key="7">
    <source>
        <dbReference type="RuleBase" id="RU365082"/>
    </source>
</evidence>
<dbReference type="GO" id="GO:0003712">
    <property type="term" value="F:transcription coregulator activity"/>
    <property type="evidence" value="ECO:0007669"/>
    <property type="project" value="UniProtKB-UniRule"/>
</dbReference>
<comment type="similarity">
    <text evidence="2 7">Belongs to the Mediator complex subunit 14 family.</text>
</comment>
<dbReference type="GO" id="GO:0016592">
    <property type="term" value="C:mediator complex"/>
    <property type="evidence" value="ECO:0007669"/>
    <property type="project" value="UniProtKB-UniRule"/>
</dbReference>
<comment type="function">
    <text evidence="7">Component of the Mediator complex, a coactivator involved in the regulated transcription of nearly all RNA polymerase II-dependent genes. Mediator functions as a bridge to convey information from gene-specific regulatory proteins to the basal RNA polymerase II transcription machinery. Mediator is recruited to promoters by direct interactions with regulatory proteins and serves as a scaffold for the assembly of a functional preinitiation complex with RNA polymerase II and the general transcription factors.</text>
</comment>
<evidence type="ECO:0000256" key="2">
    <source>
        <dbReference type="ARBA" id="ARBA00007813"/>
    </source>
</evidence>
<evidence type="ECO:0000256" key="1">
    <source>
        <dbReference type="ARBA" id="ARBA00004123"/>
    </source>
</evidence>
<dbReference type="InterPro" id="IPR057322">
    <property type="entry name" value="Rgr-1_C"/>
</dbReference>
<dbReference type="WBParaSite" id="L893_g33306.t2">
    <property type="protein sequence ID" value="L893_g33306.t2"/>
    <property type="gene ID" value="L893_g33306"/>
</dbReference>
<keyword evidence="4 7" id="KW-0010">Activator</keyword>
<proteinExistence type="inferred from homology"/>
<dbReference type="GO" id="GO:0006357">
    <property type="term" value="P:regulation of transcription by RNA polymerase II"/>
    <property type="evidence" value="ECO:0007669"/>
    <property type="project" value="InterPro"/>
</dbReference>
<dbReference type="Pfam" id="PF22981">
    <property type="entry name" value="RM2_Med14"/>
    <property type="match status" value="1"/>
</dbReference>
<evidence type="ECO:0000256" key="4">
    <source>
        <dbReference type="ARBA" id="ARBA00023159"/>
    </source>
</evidence>
<dbReference type="PANTHER" id="PTHR12809">
    <property type="entry name" value="MEDIATOR COMPLEX SUBUNIT"/>
    <property type="match status" value="1"/>
</dbReference>
<feature type="domain" description="Mediator of RNA polymerase II transcription subunit 14 RM2" evidence="10">
    <location>
        <begin position="286"/>
        <end position="346"/>
    </location>
</feature>
<dbReference type="InterPro" id="IPR013947">
    <property type="entry name" value="Mediator_Med14"/>
</dbReference>
<comment type="subunit">
    <text evidence="7">Component of the Mediator complex.</text>
</comment>
<evidence type="ECO:0000256" key="6">
    <source>
        <dbReference type="ARBA" id="ARBA00023242"/>
    </source>
</evidence>
<feature type="domain" description="Mediator of RNA polymerase II transcription subunit 14 RM6" evidence="11">
    <location>
        <begin position="772"/>
        <end position="843"/>
    </location>
</feature>
<dbReference type="Pfam" id="PF08638">
    <property type="entry name" value="Med14"/>
    <property type="match status" value="1"/>
</dbReference>
<dbReference type="Proteomes" id="UP000095287">
    <property type="component" value="Unplaced"/>
</dbReference>
<accession>A0A1I8A6C2</accession>
<evidence type="ECO:0000256" key="8">
    <source>
        <dbReference type="SAM" id="MobiDB-lite"/>
    </source>
</evidence>
<reference evidence="14" key="1">
    <citation type="submission" date="2016-11" db="UniProtKB">
        <authorList>
            <consortium name="WormBaseParasite"/>
        </authorList>
    </citation>
    <scope>IDENTIFICATION</scope>
</reference>
<dbReference type="PANTHER" id="PTHR12809:SF2">
    <property type="entry name" value="MEDIATOR OF RNA POLYMERASE II TRANSCRIPTION SUBUNIT 14"/>
    <property type="match status" value="1"/>
</dbReference>
<organism evidence="13 14">
    <name type="scientific">Steinernema glaseri</name>
    <dbReference type="NCBI Taxonomy" id="37863"/>
    <lineage>
        <taxon>Eukaryota</taxon>
        <taxon>Metazoa</taxon>
        <taxon>Ecdysozoa</taxon>
        <taxon>Nematoda</taxon>
        <taxon>Chromadorea</taxon>
        <taxon>Rhabditida</taxon>
        <taxon>Tylenchina</taxon>
        <taxon>Panagrolaimomorpha</taxon>
        <taxon>Strongyloidoidea</taxon>
        <taxon>Steinernematidae</taxon>
        <taxon>Steinernema</taxon>
    </lineage>
</organism>
<feature type="domain" description="Mediator complex subunit MED14 N-terminal" evidence="9">
    <location>
        <begin position="12"/>
        <end position="201"/>
    </location>
</feature>
<comment type="subcellular location">
    <subcellularLocation>
        <location evidence="1 7">Nucleus</location>
    </subcellularLocation>
</comment>
<sequence>MDEFEDHGPPHIRLNVLLDFAVQQIYHDLTVLVELLPKKRDMDRKISIVKFAHDTRGLFVKILAAVKWLKTAGRFETCSSIMHFLDEQSSYFVETADRLVELARVELVHARIPCYQMAIASDTLTRTTYARLPLCIKKCFIPDAPITKKEQIQILHRLNHVIQNRLSQYSSKLSKRIKKIKVKNGTVTLEVPGEFEVTLTLLGERQDTDWTLLNIKMLVKDYEVGYGTTLVHPNQLNMLHNVLQARMLRSKQPITEVYNFLHHFAMNLQLDLLFCQTQMLLTGPMKAYVCIEKYSPNQGLLQIGYWMKRLSNNRWASQYRLVISFDADKPEKGLRIRHHPSCKGLEDPDIDDRTGHLSIEKVLSETMYIRCLERMLRLRTRLESIKPLRKVKFSGNHVPTLMWPLAAEGDDGGVDIPEDEYLSVGVNMFSGRVVCVVKALGPVPEIVKLEGLLTESAAADVVSRHISRLRVLLMMDRYQKAVSGLQVRIVKDVAMLPMLKELQQIPADRIYLQFLRDEHHFLVIAFTPNPESGIMVELYLYSTRNPNNRIQKIDIEKTADWYGVPHIPESGAVVVPKRSSCSTFVKEEIPADEDYERMDVDEDKPSTSYCWSNLHTRMGAVVSAIDDRLAFATVINELEKREVVMDKLSCEPVVGGLILRIRDLSKAISSVDNYSDFLDNISQITLRLDTRNKVYWPLECTLKNVIINADNLSVKGEFSPGPYSFIQELSGPGGNVASDTVASSLIQRFVSYAELYKTVAPFAKAYEAYYKNFCTVNGYYYNKIALAYGEQRDQLMILAYKAKTKTFSLTFGMASAPPTTGSRKPLRWNAHTMMASILNERFRQKKDLIWLVNYLIGTSAPLLALHNFSKMKLRSTKPLAQMMGIEQNFPVEMESHFIVASENIVLLMFGNIHIEINFLQVGKVGMRDCSPVKPLAYGLEAFWNRMKPDSKDVKGGFKPNSPMPNSPYQSQKPLSVPSHHLSQSPMMNMSLSVPPAHGFNDFFESSSPRGQTSPRSTFKKGPSLMASRAAFAVDHKTFEIGLSAEDRQKSPFAEYLFGLTAVSRFIAVINAFRQNNQRLGNFALDIIDMKIHNAAFKLCFNGANPTQNIKPWVVQSNVYMDQSIFKLKLRLDFNGSSVPNEESVRIAERYFEESVLPLQNEIAFFALLTVCRMASPGVFHDLTRIMSSQMDPDPTLPWKIGMQLVMEANAQVQGPQKKYVVGVVPNSSCSSFVFIICLRPTKKGTTLSQRYQLQFVYNLVNNVIEPRQPANDPTLTRLVKEGVERAQQSGECSIWPAIDNVMKNYTISTGSS</sequence>
<feature type="region of interest" description="Disordered" evidence="8">
    <location>
        <begin position="953"/>
        <end position="981"/>
    </location>
</feature>